<dbReference type="GO" id="GO:0003677">
    <property type="term" value="F:DNA binding"/>
    <property type="evidence" value="ECO:0007669"/>
    <property type="project" value="UniProtKB-KW"/>
</dbReference>
<keyword evidence="11" id="KW-1185">Reference proteome</keyword>
<keyword evidence="2" id="KW-0805">Transcription regulation</keyword>
<dbReference type="PROSITE" id="PS51032">
    <property type="entry name" value="AP2_ERF"/>
    <property type="match status" value="1"/>
</dbReference>
<keyword evidence="3" id="KW-0238">DNA-binding</keyword>
<dbReference type="SUPFAM" id="SSF54171">
    <property type="entry name" value="DNA-binding domain"/>
    <property type="match status" value="1"/>
</dbReference>
<evidence type="ECO:0000256" key="1">
    <source>
        <dbReference type="ARBA" id="ARBA00004123"/>
    </source>
</evidence>
<sequence length="276" mass="30267">MASTEPPAPQQYQQSSSEYYNEPEPEPKYKGVRKRKWGKWVSEIRLPNSRERIWLGSYTSPEKAARAFDAALFCLRGPAARFNFPDDPPTPALLGSDSGRGRSLSPQEIQALAVRYANNYNHATTQATRGGEEEATRTTTTTTLSPRAGNGGGAYYSNAGSDEDGPARVAAATTSSSDTTIDWSFLGILDSREQGAATTSAATSDHHFELFSGMDNMSMSVDMNMGGGDYYHDPHHMVLDGNNDVINGDYYYHHHDEAVGYDVDGGYSQSSFLWNF</sequence>
<dbReference type="PRINTS" id="PR00367">
    <property type="entry name" value="ETHRSPELEMNT"/>
</dbReference>
<dbReference type="GO" id="GO:0003700">
    <property type="term" value="F:DNA-binding transcription factor activity"/>
    <property type="evidence" value="ECO:0007669"/>
    <property type="project" value="InterPro"/>
</dbReference>
<name>A0AAV0MRU0_9ROSI</name>
<dbReference type="GO" id="GO:0005634">
    <property type="term" value="C:nucleus"/>
    <property type="evidence" value="ECO:0007669"/>
    <property type="project" value="UniProtKB-SubCell"/>
</dbReference>
<keyword evidence="5" id="KW-0804">Transcription</keyword>
<keyword evidence="6" id="KW-0539">Nucleus</keyword>
<dbReference type="PANTHER" id="PTHR31985">
    <property type="entry name" value="ETHYLENE-RESPONSIVE TRANSCRIPTION FACTOR ERF042-RELATED"/>
    <property type="match status" value="1"/>
</dbReference>
<dbReference type="AlphaFoldDB" id="A0AAV0MRU0"/>
<evidence type="ECO:0000256" key="6">
    <source>
        <dbReference type="ARBA" id="ARBA00023242"/>
    </source>
</evidence>
<reference evidence="10" key="1">
    <citation type="submission" date="2022-08" db="EMBL/GenBank/DDBJ databases">
        <authorList>
            <person name="Gutierrez-Valencia J."/>
        </authorList>
    </citation>
    <scope>NUCLEOTIDE SEQUENCE</scope>
</reference>
<proteinExistence type="inferred from homology"/>
<dbReference type="Gene3D" id="3.30.730.10">
    <property type="entry name" value="AP2/ERF domain"/>
    <property type="match status" value="1"/>
</dbReference>
<dbReference type="InterPro" id="IPR001471">
    <property type="entry name" value="AP2/ERF_dom"/>
</dbReference>
<dbReference type="FunFam" id="3.30.730.10:FF:000001">
    <property type="entry name" value="Ethylene-responsive transcription factor 2"/>
    <property type="match status" value="1"/>
</dbReference>
<keyword evidence="4" id="KW-0010">Activator</keyword>
<comment type="caution">
    <text evidence="10">The sequence shown here is derived from an EMBL/GenBank/DDBJ whole genome shotgun (WGS) entry which is preliminary data.</text>
</comment>
<evidence type="ECO:0000256" key="2">
    <source>
        <dbReference type="ARBA" id="ARBA00023015"/>
    </source>
</evidence>
<evidence type="ECO:0000313" key="11">
    <source>
        <dbReference type="Proteomes" id="UP001154282"/>
    </source>
</evidence>
<evidence type="ECO:0000256" key="5">
    <source>
        <dbReference type="ARBA" id="ARBA00023163"/>
    </source>
</evidence>
<evidence type="ECO:0000256" key="3">
    <source>
        <dbReference type="ARBA" id="ARBA00023125"/>
    </source>
</evidence>
<dbReference type="CDD" id="cd00018">
    <property type="entry name" value="AP2"/>
    <property type="match status" value="1"/>
</dbReference>
<accession>A0AAV0MRU0</accession>
<feature type="region of interest" description="Disordered" evidence="8">
    <location>
        <begin position="1"/>
        <end position="35"/>
    </location>
</feature>
<feature type="compositionally biased region" description="Low complexity" evidence="8">
    <location>
        <begin position="10"/>
        <end position="22"/>
    </location>
</feature>
<comment type="subcellular location">
    <subcellularLocation>
        <location evidence="1">Nucleus</location>
    </subcellularLocation>
</comment>
<protein>
    <recommendedName>
        <fullName evidence="9">AP2/ERF domain-containing protein</fullName>
    </recommendedName>
</protein>
<dbReference type="InterPro" id="IPR051032">
    <property type="entry name" value="AP2/ERF_TF_ERF_subfamily"/>
</dbReference>
<dbReference type="EMBL" id="CAMGYJ010000007">
    <property type="protein sequence ID" value="CAI0448273.1"/>
    <property type="molecule type" value="Genomic_DNA"/>
</dbReference>
<evidence type="ECO:0000256" key="4">
    <source>
        <dbReference type="ARBA" id="ARBA00023159"/>
    </source>
</evidence>
<gene>
    <name evidence="10" type="ORF">LITE_LOCUS29734</name>
</gene>
<evidence type="ECO:0000313" key="10">
    <source>
        <dbReference type="EMBL" id="CAI0448273.1"/>
    </source>
</evidence>
<dbReference type="Proteomes" id="UP001154282">
    <property type="component" value="Unassembled WGS sequence"/>
</dbReference>
<feature type="region of interest" description="Disordered" evidence="8">
    <location>
        <begin position="124"/>
        <end position="173"/>
    </location>
</feature>
<evidence type="ECO:0000256" key="8">
    <source>
        <dbReference type="SAM" id="MobiDB-lite"/>
    </source>
</evidence>
<dbReference type="InterPro" id="IPR036955">
    <property type="entry name" value="AP2/ERF_dom_sf"/>
</dbReference>
<evidence type="ECO:0000256" key="7">
    <source>
        <dbReference type="ARBA" id="ARBA00024343"/>
    </source>
</evidence>
<comment type="similarity">
    <text evidence="7">Belongs to the AP2/ERF transcription factor family. ERF subfamily.</text>
</comment>
<dbReference type="PANTHER" id="PTHR31985:SF273">
    <property type="entry name" value="ETHYLENE-RESPONSIVE TRANSCRIPTION FACTOR ERF017"/>
    <property type="match status" value="1"/>
</dbReference>
<organism evidence="10 11">
    <name type="scientific">Linum tenue</name>
    <dbReference type="NCBI Taxonomy" id="586396"/>
    <lineage>
        <taxon>Eukaryota</taxon>
        <taxon>Viridiplantae</taxon>
        <taxon>Streptophyta</taxon>
        <taxon>Embryophyta</taxon>
        <taxon>Tracheophyta</taxon>
        <taxon>Spermatophyta</taxon>
        <taxon>Magnoliopsida</taxon>
        <taxon>eudicotyledons</taxon>
        <taxon>Gunneridae</taxon>
        <taxon>Pentapetalae</taxon>
        <taxon>rosids</taxon>
        <taxon>fabids</taxon>
        <taxon>Malpighiales</taxon>
        <taxon>Linaceae</taxon>
        <taxon>Linum</taxon>
    </lineage>
</organism>
<feature type="domain" description="AP2/ERF" evidence="9">
    <location>
        <begin position="28"/>
        <end position="85"/>
    </location>
</feature>
<dbReference type="Pfam" id="PF00847">
    <property type="entry name" value="AP2"/>
    <property type="match status" value="1"/>
</dbReference>
<dbReference type="SMART" id="SM00380">
    <property type="entry name" value="AP2"/>
    <property type="match status" value="1"/>
</dbReference>
<dbReference type="InterPro" id="IPR016177">
    <property type="entry name" value="DNA-bd_dom_sf"/>
</dbReference>
<evidence type="ECO:0000259" key="9">
    <source>
        <dbReference type="PROSITE" id="PS51032"/>
    </source>
</evidence>